<evidence type="ECO:0000256" key="1">
    <source>
        <dbReference type="SAM" id="MobiDB-lite"/>
    </source>
</evidence>
<evidence type="ECO:0000313" key="3">
    <source>
        <dbReference type="Proteomes" id="UP001152622"/>
    </source>
</evidence>
<evidence type="ECO:0000313" key="2">
    <source>
        <dbReference type="EMBL" id="KAJ8363536.1"/>
    </source>
</evidence>
<reference evidence="2" key="1">
    <citation type="journal article" date="2023" name="Science">
        <title>Genome structures resolve the early diversification of teleost fishes.</title>
        <authorList>
            <person name="Parey E."/>
            <person name="Louis A."/>
            <person name="Montfort J."/>
            <person name="Bouchez O."/>
            <person name="Roques C."/>
            <person name="Iampietro C."/>
            <person name="Lluch J."/>
            <person name="Castinel A."/>
            <person name="Donnadieu C."/>
            <person name="Desvignes T."/>
            <person name="Floi Bucao C."/>
            <person name="Jouanno E."/>
            <person name="Wen M."/>
            <person name="Mejri S."/>
            <person name="Dirks R."/>
            <person name="Jansen H."/>
            <person name="Henkel C."/>
            <person name="Chen W.J."/>
            <person name="Zahm M."/>
            <person name="Cabau C."/>
            <person name="Klopp C."/>
            <person name="Thompson A.W."/>
            <person name="Robinson-Rechavi M."/>
            <person name="Braasch I."/>
            <person name="Lecointre G."/>
            <person name="Bobe J."/>
            <person name="Postlethwait J.H."/>
            <person name="Berthelot C."/>
            <person name="Roest Crollius H."/>
            <person name="Guiguen Y."/>
        </authorList>
    </citation>
    <scope>NUCLEOTIDE SEQUENCE</scope>
    <source>
        <strain evidence="2">WJC10195</strain>
    </source>
</reference>
<dbReference type="EMBL" id="JAINUF010000004">
    <property type="protein sequence ID" value="KAJ8363536.1"/>
    <property type="molecule type" value="Genomic_DNA"/>
</dbReference>
<comment type="caution">
    <text evidence="2">The sequence shown here is derived from an EMBL/GenBank/DDBJ whole genome shotgun (WGS) entry which is preliminary data.</text>
</comment>
<keyword evidence="3" id="KW-1185">Reference proteome</keyword>
<protein>
    <submittedName>
        <fullName evidence="2">Uncharacterized protein</fullName>
    </submittedName>
</protein>
<sequence length="59" mass="6225">MTLGAGARAGAGAGEEGEPQSAVQETIVVAIRPEQQEAHRRPRGQTSTKEVSTRSSTYK</sequence>
<accession>A0A9Q1FP08</accession>
<organism evidence="2 3">
    <name type="scientific">Synaphobranchus kaupii</name>
    <name type="common">Kaup's arrowtooth eel</name>
    <dbReference type="NCBI Taxonomy" id="118154"/>
    <lineage>
        <taxon>Eukaryota</taxon>
        <taxon>Metazoa</taxon>
        <taxon>Chordata</taxon>
        <taxon>Craniata</taxon>
        <taxon>Vertebrata</taxon>
        <taxon>Euteleostomi</taxon>
        <taxon>Actinopterygii</taxon>
        <taxon>Neopterygii</taxon>
        <taxon>Teleostei</taxon>
        <taxon>Anguilliformes</taxon>
        <taxon>Synaphobranchidae</taxon>
        <taxon>Synaphobranchus</taxon>
    </lineage>
</organism>
<gene>
    <name evidence="2" type="ORF">SKAU_G00123670</name>
</gene>
<name>A0A9Q1FP08_SYNKA</name>
<proteinExistence type="predicted"/>
<dbReference type="AlphaFoldDB" id="A0A9Q1FP08"/>
<dbReference type="Proteomes" id="UP001152622">
    <property type="component" value="Chromosome 4"/>
</dbReference>
<feature type="region of interest" description="Disordered" evidence="1">
    <location>
        <begin position="1"/>
        <end position="59"/>
    </location>
</feature>
<feature type="compositionally biased region" description="Polar residues" evidence="1">
    <location>
        <begin position="44"/>
        <end position="59"/>
    </location>
</feature>